<keyword evidence="3" id="KW-0378">Hydrolase</keyword>
<dbReference type="GO" id="GO:0016787">
    <property type="term" value="F:hydrolase activity"/>
    <property type="evidence" value="ECO:0007669"/>
    <property type="project" value="UniProtKB-KW"/>
</dbReference>
<feature type="transmembrane region" description="Helical" evidence="1">
    <location>
        <begin position="12"/>
        <end position="35"/>
    </location>
</feature>
<keyword evidence="4" id="KW-1185">Reference proteome</keyword>
<keyword evidence="1" id="KW-0812">Transmembrane</keyword>
<dbReference type="Proteomes" id="UP001068021">
    <property type="component" value="Unassembled WGS sequence"/>
</dbReference>
<keyword evidence="1" id="KW-1133">Transmembrane helix</keyword>
<feature type="transmembrane region" description="Helical" evidence="1">
    <location>
        <begin position="160"/>
        <end position="182"/>
    </location>
</feature>
<feature type="transmembrane region" description="Helical" evidence="1">
    <location>
        <begin position="202"/>
        <end position="219"/>
    </location>
</feature>
<gene>
    <name evidence="3" type="ORF">O3H35_03405</name>
    <name evidence="2" type="ORF">O3H54_09440</name>
</gene>
<proteinExistence type="predicted"/>
<reference evidence="3" key="1">
    <citation type="submission" date="2022-12" db="EMBL/GenBank/DDBJ databases">
        <title>Reclassification of two methanogenic archaea species isolated from the Kolyma lowland permafrost.</title>
        <authorList>
            <person name="Trubitsyn V.E."/>
            <person name="Rivkina E.M."/>
            <person name="Shcherbakova V.A."/>
        </authorList>
    </citation>
    <scope>NUCLEOTIDE SEQUENCE</scope>
    <source>
        <strain evidence="2">M2</strain>
        <strain evidence="3">MK4</strain>
    </source>
</reference>
<name>A0A9E5DMB1_9EURY</name>
<accession>A0A9E5DMB1</accession>
<sequence>MPSYKKHALFSIIITIPFVHDIFYLSLALIGASMIDMDHHIRKNDLILLAVLGVLLTLSLYILKLPFLIGISLIVMAFIFYLSKHRGFVHSIFGVLALSFLLAFSIIGIYALLHGFNIDEKISLIVISVILGIVTLNKKFLLPFFILVPVGIIITKNPDLNLFYAFLAVLIGSLSHILLDLFTPSGIRLFSPLSSKKFKKNYGTILFILWAFLAFIYVFKFNSTLF</sequence>
<dbReference type="InterPro" id="IPR007404">
    <property type="entry name" value="YdjM-like"/>
</dbReference>
<evidence type="ECO:0000313" key="2">
    <source>
        <dbReference type="EMBL" id="MCZ3366101.1"/>
    </source>
</evidence>
<dbReference type="Pfam" id="PF04307">
    <property type="entry name" value="YdjM"/>
    <property type="match status" value="1"/>
</dbReference>
<comment type="caution">
    <text evidence="3">The sequence shown here is derived from an EMBL/GenBank/DDBJ whole genome shotgun (WGS) entry which is preliminary data.</text>
</comment>
<evidence type="ECO:0000313" key="3">
    <source>
        <dbReference type="EMBL" id="MCZ3371671.1"/>
    </source>
</evidence>
<dbReference type="RefSeq" id="WP_048082107.1">
    <property type="nucleotide sequence ID" value="NZ_JAPVER010000020.1"/>
</dbReference>
<dbReference type="EMBL" id="JAPVES010000025">
    <property type="protein sequence ID" value="MCZ3371671.1"/>
    <property type="molecule type" value="Genomic_DNA"/>
</dbReference>
<evidence type="ECO:0000313" key="4">
    <source>
        <dbReference type="Proteomes" id="UP001068021"/>
    </source>
</evidence>
<protein>
    <submittedName>
        <fullName evidence="3">Metal-dependent hydrolase</fullName>
    </submittedName>
</protein>
<dbReference type="Proteomes" id="UP001074446">
    <property type="component" value="Unassembled WGS sequence"/>
</dbReference>
<organism evidence="3">
    <name type="scientific">Methanobacterium veterum</name>
    <dbReference type="NCBI Taxonomy" id="408577"/>
    <lineage>
        <taxon>Archaea</taxon>
        <taxon>Methanobacteriati</taxon>
        <taxon>Methanobacteriota</taxon>
        <taxon>Methanomada group</taxon>
        <taxon>Methanobacteria</taxon>
        <taxon>Methanobacteriales</taxon>
        <taxon>Methanobacteriaceae</taxon>
        <taxon>Methanobacterium</taxon>
    </lineage>
</organism>
<feature type="transmembrane region" description="Helical" evidence="1">
    <location>
        <begin position="47"/>
        <end position="80"/>
    </location>
</feature>
<keyword evidence="1" id="KW-0472">Membrane</keyword>
<dbReference type="AlphaFoldDB" id="A0A9E5DMB1"/>
<feature type="transmembrane region" description="Helical" evidence="1">
    <location>
        <begin position="92"/>
        <end position="113"/>
    </location>
</feature>
<dbReference type="EMBL" id="JAPVER010000020">
    <property type="protein sequence ID" value="MCZ3366101.1"/>
    <property type="molecule type" value="Genomic_DNA"/>
</dbReference>
<evidence type="ECO:0000256" key="1">
    <source>
        <dbReference type="SAM" id="Phobius"/>
    </source>
</evidence>
<feature type="transmembrane region" description="Helical" evidence="1">
    <location>
        <begin position="125"/>
        <end position="154"/>
    </location>
</feature>